<dbReference type="GO" id="GO:0048731">
    <property type="term" value="P:system development"/>
    <property type="evidence" value="ECO:0007669"/>
    <property type="project" value="UniProtKB-ARBA"/>
</dbReference>
<dbReference type="GO" id="GO:0036064">
    <property type="term" value="C:ciliary basal body"/>
    <property type="evidence" value="ECO:0007669"/>
    <property type="project" value="TreeGrafter"/>
</dbReference>
<feature type="domain" description="TRAF3-interacting protein 1 C-terminal" evidence="12">
    <location>
        <begin position="495"/>
        <end position="643"/>
    </location>
</feature>
<dbReference type="InterPro" id="IPR041476">
    <property type="entry name" value="TRAF3IP1_C"/>
</dbReference>
<feature type="compositionally biased region" description="Basic and acidic residues" evidence="10">
    <location>
        <begin position="160"/>
        <end position="179"/>
    </location>
</feature>
<comment type="similarity">
    <text evidence="8">Belongs to the TRAF3IP1 family.</text>
</comment>
<gene>
    <name evidence="13" type="ORF">CHIRRI_LOCUS12279</name>
</gene>
<feature type="domain" description="TRAF3-interacting protein 1 N-terminal" evidence="11">
    <location>
        <begin position="10"/>
        <end position="115"/>
    </location>
</feature>
<dbReference type="GO" id="GO:0060271">
    <property type="term" value="P:cilium assembly"/>
    <property type="evidence" value="ECO:0007669"/>
    <property type="project" value="TreeGrafter"/>
</dbReference>
<evidence type="ECO:0000256" key="8">
    <source>
        <dbReference type="ARBA" id="ARBA00043971"/>
    </source>
</evidence>
<keyword evidence="6" id="KW-0206">Cytoskeleton</keyword>
<evidence type="ECO:0000313" key="13">
    <source>
        <dbReference type="EMBL" id="CAG9809458.1"/>
    </source>
</evidence>
<dbReference type="OrthoDB" id="10258914at2759"/>
<sequence length="645" mass="74001">MTENVDAEVIKRTQDALGKYVKKPPLTDKLLRKPPFKFILDIVKAVIRDTHFLEDLYTDDELNAEKDRDGKMKFLQKLIDVIKIVTQQDFQIKTSKVVAGLEADKTNELFQALAYAIDNKLDSKEAVTAVKNGAIIQMKGKPAKGDQKSTRQTAQKTSNKTKELPPSRDRTPAKPEQKKTLASQRSIDKKTTTNVKEKEKAATKEKVSSKTKTINDKNETKKLRKTPSKELEVQKVDEKIITNGSLDSHKENSITPPRQNSQEKNEEPNLVIENNQQEQAEEEKKEAEEPKLNGDINHNVEHHLVNNSHAFEIEKEPENTKPQDELAAIIDEEAEFRRKEKTSKRLSSRHRQKSVENESQDNKAEVHQPLQEVNHQKPQSLAPQADKIERFQSNYKRESLDRPRTSLRPPSARPASSRPAAPRRRDKNIEIVLQPEENVQLGNIQVKMENFSKELEDDGENLVIIEDPSASNDETNFINERMTKNVSIDSSDTVQNDHGHLVQQILETEKNFEGALGMDGSEQNKKTEIEFDETRNQSNLKQIENLKDLIQKLVRSLNPLGKLMDYVQEDIDSMQREYGKWNEIYKQAAIDLKREQSETQAAIEPLRFQLNQLEKSIAEHHQLIDQLRGNLMMSENKINKIFTDV</sequence>
<evidence type="ECO:0000256" key="1">
    <source>
        <dbReference type="ARBA" id="ARBA00004120"/>
    </source>
</evidence>
<dbReference type="PANTHER" id="PTHR31363:SF0">
    <property type="entry name" value="TRAF3-INTERACTING PROTEIN 1"/>
    <property type="match status" value="1"/>
</dbReference>
<dbReference type="AlphaFoldDB" id="A0A9N9S5Q8"/>
<evidence type="ECO:0000313" key="14">
    <source>
        <dbReference type="Proteomes" id="UP001153620"/>
    </source>
</evidence>
<feature type="region of interest" description="Disordered" evidence="10">
    <location>
        <begin position="139"/>
        <end position="366"/>
    </location>
</feature>
<dbReference type="Gene3D" id="1.10.418.50">
    <property type="entry name" value="Microtubule-binding protein MIP-T3"/>
    <property type="match status" value="1"/>
</dbReference>
<dbReference type="InterPro" id="IPR040468">
    <property type="entry name" value="TRAF3IP1_N"/>
</dbReference>
<evidence type="ECO:0000256" key="2">
    <source>
        <dbReference type="ARBA" id="ARBA00004430"/>
    </source>
</evidence>
<dbReference type="Pfam" id="PF17749">
    <property type="entry name" value="MIP-T3_C"/>
    <property type="match status" value="1"/>
</dbReference>
<feature type="compositionally biased region" description="Basic and acidic residues" evidence="10">
    <location>
        <begin position="282"/>
        <end position="304"/>
    </location>
</feature>
<evidence type="ECO:0000256" key="9">
    <source>
        <dbReference type="ARBA" id="ARBA00070492"/>
    </source>
</evidence>
<keyword evidence="5" id="KW-0175">Coiled coil</keyword>
<feature type="compositionally biased region" description="Basic and acidic residues" evidence="10">
    <location>
        <begin position="311"/>
        <end position="324"/>
    </location>
</feature>
<dbReference type="GO" id="GO:0042073">
    <property type="term" value="P:intraciliary transport"/>
    <property type="evidence" value="ECO:0007669"/>
    <property type="project" value="TreeGrafter"/>
</dbReference>
<proteinExistence type="inferred from homology"/>
<evidence type="ECO:0000259" key="12">
    <source>
        <dbReference type="Pfam" id="PF17749"/>
    </source>
</evidence>
<dbReference type="GO" id="GO:0008017">
    <property type="term" value="F:microtubule binding"/>
    <property type="evidence" value="ECO:0007669"/>
    <property type="project" value="InterPro"/>
</dbReference>
<dbReference type="FunFam" id="1.10.418.50:FF:000001">
    <property type="entry name" value="TRAF3-interacting protein 1 isoform X1"/>
    <property type="match status" value="1"/>
</dbReference>
<feature type="compositionally biased region" description="Basic and acidic residues" evidence="10">
    <location>
        <begin position="353"/>
        <end position="366"/>
    </location>
</feature>
<keyword evidence="14" id="KW-1185">Reference proteome</keyword>
<reference evidence="13" key="1">
    <citation type="submission" date="2022-01" db="EMBL/GenBank/DDBJ databases">
        <authorList>
            <person name="King R."/>
        </authorList>
    </citation>
    <scope>NUCLEOTIDE SEQUENCE</scope>
</reference>
<dbReference type="Proteomes" id="UP001153620">
    <property type="component" value="Chromosome 3"/>
</dbReference>
<feature type="compositionally biased region" description="Basic and acidic residues" evidence="10">
    <location>
        <begin position="393"/>
        <end position="404"/>
    </location>
</feature>
<dbReference type="EMBL" id="OU895879">
    <property type="protein sequence ID" value="CAG9809458.1"/>
    <property type="molecule type" value="Genomic_DNA"/>
</dbReference>
<dbReference type="InterPro" id="IPR042576">
    <property type="entry name" value="TRAF3IP1_N_sf"/>
</dbReference>
<feature type="compositionally biased region" description="Basic residues" evidence="10">
    <location>
        <begin position="339"/>
        <end position="352"/>
    </location>
</feature>
<dbReference type="PANTHER" id="PTHR31363">
    <property type="entry name" value="TRAF3-INTERACTING PROTEIN 1"/>
    <property type="match status" value="1"/>
</dbReference>
<dbReference type="GO" id="GO:0005930">
    <property type="term" value="C:axoneme"/>
    <property type="evidence" value="ECO:0007669"/>
    <property type="project" value="UniProtKB-SubCell"/>
</dbReference>
<evidence type="ECO:0000256" key="4">
    <source>
        <dbReference type="ARBA" id="ARBA00022794"/>
    </source>
</evidence>
<dbReference type="GO" id="GO:0070507">
    <property type="term" value="P:regulation of microtubule cytoskeleton organization"/>
    <property type="evidence" value="ECO:0007669"/>
    <property type="project" value="TreeGrafter"/>
</dbReference>
<keyword evidence="3" id="KW-0963">Cytoplasm</keyword>
<evidence type="ECO:0000256" key="3">
    <source>
        <dbReference type="ARBA" id="ARBA00022490"/>
    </source>
</evidence>
<organism evidence="13 14">
    <name type="scientific">Chironomus riparius</name>
    <dbReference type="NCBI Taxonomy" id="315576"/>
    <lineage>
        <taxon>Eukaryota</taxon>
        <taxon>Metazoa</taxon>
        <taxon>Ecdysozoa</taxon>
        <taxon>Arthropoda</taxon>
        <taxon>Hexapoda</taxon>
        <taxon>Insecta</taxon>
        <taxon>Pterygota</taxon>
        <taxon>Neoptera</taxon>
        <taxon>Endopterygota</taxon>
        <taxon>Diptera</taxon>
        <taxon>Nematocera</taxon>
        <taxon>Chironomoidea</taxon>
        <taxon>Chironomidae</taxon>
        <taxon>Chironominae</taxon>
        <taxon>Chironomus</taxon>
    </lineage>
</organism>
<keyword evidence="7" id="KW-0966">Cell projection</keyword>
<reference evidence="13" key="2">
    <citation type="submission" date="2022-10" db="EMBL/GenBank/DDBJ databases">
        <authorList>
            <consortium name="ENA_rothamsted_submissions"/>
            <consortium name="culmorum"/>
            <person name="King R."/>
        </authorList>
    </citation>
    <scope>NUCLEOTIDE SEQUENCE</scope>
</reference>
<evidence type="ECO:0000256" key="7">
    <source>
        <dbReference type="ARBA" id="ARBA00023273"/>
    </source>
</evidence>
<evidence type="ECO:0000256" key="5">
    <source>
        <dbReference type="ARBA" id="ARBA00023054"/>
    </source>
</evidence>
<evidence type="ECO:0000259" key="11">
    <source>
        <dbReference type="Pfam" id="PF10243"/>
    </source>
</evidence>
<dbReference type="GO" id="GO:0048513">
    <property type="term" value="P:animal organ development"/>
    <property type="evidence" value="ECO:0007669"/>
    <property type="project" value="UniProtKB-ARBA"/>
</dbReference>
<keyword evidence="4" id="KW-0970">Cilium biogenesis/degradation</keyword>
<feature type="compositionally biased region" description="Low complexity" evidence="10">
    <location>
        <begin position="406"/>
        <end position="420"/>
    </location>
</feature>
<dbReference type="Pfam" id="PF10243">
    <property type="entry name" value="MIP-T3"/>
    <property type="match status" value="1"/>
</dbReference>
<dbReference type="InterPro" id="IPR018799">
    <property type="entry name" value="TRAF3IP1"/>
</dbReference>
<comment type="subcellular location">
    <subcellularLocation>
        <location evidence="2">Cytoplasm</location>
        <location evidence="2">Cytoskeleton</location>
        <location evidence="2">Cilium axoneme</location>
    </subcellularLocation>
    <subcellularLocation>
        <location evidence="1">Cytoplasm</location>
        <location evidence="1">Cytoskeleton</location>
        <location evidence="1">Cilium basal body</location>
    </subcellularLocation>
</comment>
<name>A0A9N9S5Q8_9DIPT</name>
<accession>A0A9N9S5Q8</accession>
<dbReference type="GO" id="GO:0030992">
    <property type="term" value="C:intraciliary transport particle B"/>
    <property type="evidence" value="ECO:0007669"/>
    <property type="project" value="TreeGrafter"/>
</dbReference>
<evidence type="ECO:0000256" key="10">
    <source>
        <dbReference type="SAM" id="MobiDB-lite"/>
    </source>
</evidence>
<feature type="compositionally biased region" description="Basic and acidic residues" evidence="10">
    <location>
        <begin position="186"/>
        <end position="240"/>
    </location>
</feature>
<evidence type="ECO:0000256" key="6">
    <source>
        <dbReference type="ARBA" id="ARBA00023212"/>
    </source>
</evidence>
<protein>
    <recommendedName>
        <fullName evidence="9">TRAF3-interacting protein 1</fullName>
    </recommendedName>
</protein>
<feature type="region of interest" description="Disordered" evidence="10">
    <location>
        <begin position="393"/>
        <end position="426"/>
    </location>
</feature>